<comment type="caution">
    <text evidence="2">The sequence shown here is derived from an EMBL/GenBank/DDBJ whole genome shotgun (WGS) entry which is preliminary data.</text>
</comment>
<protein>
    <recommendedName>
        <fullName evidence="4">DUF3060 domain-containing protein</fullName>
    </recommendedName>
</protein>
<evidence type="ECO:0008006" key="4">
    <source>
        <dbReference type="Google" id="ProtNLM"/>
    </source>
</evidence>
<proteinExistence type="predicted"/>
<evidence type="ECO:0000313" key="3">
    <source>
        <dbReference type="Proteomes" id="UP000256769"/>
    </source>
</evidence>
<dbReference type="InterPro" id="IPR021417">
    <property type="entry name" value="DUF3060"/>
</dbReference>
<dbReference type="EMBL" id="QNUE01000019">
    <property type="protein sequence ID" value="REC65072.1"/>
    <property type="molecule type" value="Genomic_DNA"/>
</dbReference>
<dbReference type="AlphaFoldDB" id="A0A3D9CH61"/>
<name>A0A3D9CH61_9FLAO</name>
<sequence length="130" mass="13697">MKSIRTAAVLTIFLLGTGKAFSQSRKTESTKGVEKTDNDKKIEVDGVGHKLNYTLNGGIAEIEGADNTVTIKGSAKKISVSGTGNKVYIDKVDKVIIEGGNNTIYYKTSGTKTGKPDASLTGVGNKVSKQ</sequence>
<dbReference type="Proteomes" id="UP000256769">
    <property type="component" value="Unassembled WGS sequence"/>
</dbReference>
<keyword evidence="3" id="KW-1185">Reference proteome</keyword>
<organism evidence="2 3">
    <name type="scientific">Chryseobacterium flavum</name>
    <dbReference type="NCBI Taxonomy" id="415851"/>
    <lineage>
        <taxon>Bacteria</taxon>
        <taxon>Pseudomonadati</taxon>
        <taxon>Bacteroidota</taxon>
        <taxon>Flavobacteriia</taxon>
        <taxon>Flavobacteriales</taxon>
        <taxon>Weeksellaceae</taxon>
        <taxon>Chryseobacterium group</taxon>
        <taxon>Chryseobacterium</taxon>
    </lineage>
</organism>
<feature type="region of interest" description="Disordered" evidence="1">
    <location>
        <begin position="108"/>
        <end position="130"/>
    </location>
</feature>
<evidence type="ECO:0000256" key="1">
    <source>
        <dbReference type="SAM" id="MobiDB-lite"/>
    </source>
</evidence>
<dbReference type="OrthoDB" id="1256082at2"/>
<reference evidence="2 3" key="1">
    <citation type="journal article" date="2007" name="Int. J. Syst. Evol. Microbiol.">
        <title>Chryseobacterium flavum sp. nov., isolated from polluted soil.</title>
        <authorList>
            <person name="Zhou Y."/>
            <person name="Dong J."/>
            <person name="Wang X."/>
            <person name="Huang X."/>
            <person name="Zhang K.Y."/>
            <person name="Zhang Y.Q."/>
            <person name="Guo Y.F."/>
            <person name="Lai R."/>
            <person name="Li W.J."/>
        </authorList>
    </citation>
    <scope>NUCLEOTIDE SEQUENCE [LARGE SCALE GENOMIC DNA]</scope>
    <source>
        <strain evidence="2 3">KCTC 12877</strain>
    </source>
</reference>
<dbReference type="Pfam" id="PF11259">
    <property type="entry name" value="DUF3060"/>
    <property type="match status" value="1"/>
</dbReference>
<accession>A0A3D9CH61</accession>
<dbReference type="RefSeq" id="WP_115963406.1">
    <property type="nucleotide sequence ID" value="NZ_CBCRVL010000020.1"/>
</dbReference>
<evidence type="ECO:0000313" key="2">
    <source>
        <dbReference type="EMBL" id="REC65072.1"/>
    </source>
</evidence>
<gene>
    <name evidence="2" type="ORF">DRF59_17835</name>
</gene>